<sequence>MTPKARSSLLRPHILPPLESQSQSQSQASGRLSPSKQMDALELSGFRWNRQLSTDNPDIPSELFEFLEEMNNCYAGIGIIPQTLKAEIDQRIETDRSFRSFKPFMYADAATRSAIGHTPSIDEVELIINEARECQQYSHPEASWNDSVHFPLLHKAVYGSKRRKQLIGMMNCTTAKLIKEYLRKDVFSKQVDYSFFIDPEADDTDSKSPAEVVTELRKIMPCGVINHTMYRPLRDRLMVVTVETKKRYVSLEAAELQTGTWHAAHWDMLTRRLEQTKGTFNKLPFLPGILVQGYDWSFVVTTREEGKTVIWLEQKFGSISDMIGVYKAIWGVQRLARWVKDVYWP</sequence>
<dbReference type="InterPro" id="IPR046797">
    <property type="entry name" value="PDDEXK_12"/>
</dbReference>
<reference evidence="3" key="2">
    <citation type="submission" date="2012-05" db="EMBL/GenBank/DDBJ databases">
        <title>The Genome Annotation of Fusarium oxysporum Cotton.</title>
        <authorList>
            <consortium name="The Broad Institute Genomics Platform"/>
            <person name="Ma L.-J."/>
            <person name="Corby-Kistler H."/>
            <person name="Broz K."/>
            <person name="Gale L.R."/>
            <person name="Jonkers W."/>
            <person name="O'Donnell K."/>
            <person name="Ploetz R."/>
            <person name="Steinberg C."/>
            <person name="Schwartz D.C."/>
            <person name="VanEtten H."/>
            <person name="Zhou S."/>
            <person name="Young S.K."/>
            <person name="Zeng Q."/>
            <person name="Gargeya S."/>
            <person name="Fitzgerald M."/>
            <person name="Abouelleil A."/>
            <person name="Alvarado L."/>
            <person name="Chapman S.B."/>
            <person name="Gainer-Dewar J."/>
            <person name="Goldberg J."/>
            <person name="Griggs A."/>
            <person name="Gujja S."/>
            <person name="Hansen M."/>
            <person name="Howarth C."/>
            <person name="Imamovic A."/>
            <person name="Ireland A."/>
            <person name="Larimer J."/>
            <person name="McCowan C."/>
            <person name="Murphy C."/>
            <person name="Pearson M."/>
            <person name="Poon T.W."/>
            <person name="Priest M."/>
            <person name="Roberts A."/>
            <person name="Saif S."/>
            <person name="Shea T."/>
            <person name="Sykes S."/>
            <person name="Wortman J."/>
            <person name="Nusbaum C."/>
            <person name="Birren B."/>
        </authorList>
    </citation>
    <scope>NUCLEOTIDE SEQUENCE</scope>
    <source>
        <strain evidence="3">25433</strain>
    </source>
</reference>
<evidence type="ECO:0000313" key="3">
    <source>
        <dbReference type="EMBL" id="EXM16381.1"/>
    </source>
</evidence>
<dbReference type="Pfam" id="PF20516">
    <property type="entry name" value="PDDEXK_12"/>
    <property type="match status" value="1"/>
</dbReference>
<feature type="region of interest" description="Disordered" evidence="1">
    <location>
        <begin position="1"/>
        <end position="36"/>
    </location>
</feature>
<dbReference type="Proteomes" id="UP000030701">
    <property type="component" value="Unassembled WGS sequence"/>
</dbReference>
<evidence type="ECO:0000259" key="2">
    <source>
        <dbReference type="Pfam" id="PF20516"/>
    </source>
</evidence>
<reference evidence="3" key="1">
    <citation type="submission" date="2011-11" db="EMBL/GenBank/DDBJ databases">
        <title>The Genome Sequence of Fusarium oxysporum Cotton.</title>
        <authorList>
            <consortium name="The Broad Institute Genome Sequencing Platform"/>
            <person name="Ma L.-J."/>
            <person name="Gale L.R."/>
            <person name="Schwartz D.C."/>
            <person name="Zhou S."/>
            <person name="Corby-Kistler H."/>
            <person name="Young S.K."/>
            <person name="Zeng Q."/>
            <person name="Gargeya S."/>
            <person name="Fitzgerald M."/>
            <person name="Haas B."/>
            <person name="Abouelleil A."/>
            <person name="Alvarado L."/>
            <person name="Arachchi H.M."/>
            <person name="Berlin A."/>
            <person name="Brown A."/>
            <person name="Chapman S.B."/>
            <person name="Chen Z."/>
            <person name="Dunbar C."/>
            <person name="Freedman E."/>
            <person name="Gearin G."/>
            <person name="Goldberg J."/>
            <person name="Griggs A."/>
            <person name="Gujja S."/>
            <person name="Heiman D."/>
            <person name="Howarth C."/>
            <person name="Larson L."/>
            <person name="Lui A."/>
            <person name="MacDonald P.J.P."/>
            <person name="Montmayeur A."/>
            <person name="Murphy C."/>
            <person name="Neiman D."/>
            <person name="Pearson M."/>
            <person name="Priest M."/>
            <person name="Roberts A."/>
            <person name="Saif S."/>
            <person name="Shea T."/>
            <person name="Shenoy N."/>
            <person name="Sisk P."/>
            <person name="Stolte C."/>
            <person name="Sykes S."/>
            <person name="Wortman J."/>
            <person name="Nusbaum C."/>
            <person name="Birren B."/>
        </authorList>
    </citation>
    <scope>NUCLEOTIDE SEQUENCE [LARGE SCALE GENOMIC DNA]</scope>
    <source>
        <strain evidence="3">25433</strain>
    </source>
</reference>
<accession>X0L5Y8</accession>
<feature type="domain" description="PD-(D/E)XK nuclease-like" evidence="2">
    <location>
        <begin position="89"/>
        <end position="344"/>
    </location>
</feature>
<protein>
    <recommendedName>
        <fullName evidence="2">PD-(D/E)XK nuclease-like domain-containing protein</fullName>
    </recommendedName>
</protein>
<dbReference type="EMBL" id="JH658000">
    <property type="protein sequence ID" value="EXM16381.1"/>
    <property type="molecule type" value="Genomic_DNA"/>
</dbReference>
<evidence type="ECO:0000256" key="1">
    <source>
        <dbReference type="SAM" id="MobiDB-lite"/>
    </source>
</evidence>
<gene>
    <name evidence="3" type="ORF">FOTG_15313</name>
</gene>
<organism evidence="3">
    <name type="scientific">Fusarium oxysporum f. sp. vasinfectum 25433</name>
    <dbReference type="NCBI Taxonomy" id="1089449"/>
    <lineage>
        <taxon>Eukaryota</taxon>
        <taxon>Fungi</taxon>
        <taxon>Dikarya</taxon>
        <taxon>Ascomycota</taxon>
        <taxon>Pezizomycotina</taxon>
        <taxon>Sordariomycetes</taxon>
        <taxon>Hypocreomycetidae</taxon>
        <taxon>Hypocreales</taxon>
        <taxon>Nectriaceae</taxon>
        <taxon>Fusarium</taxon>
        <taxon>Fusarium oxysporum species complex</taxon>
    </lineage>
</organism>
<proteinExistence type="predicted"/>
<dbReference type="HOGENOM" id="CLU_027219_0_2_1"/>
<dbReference type="OrthoDB" id="4161186at2759"/>
<name>X0L5Y8_FUSOX</name>
<dbReference type="AlphaFoldDB" id="X0L5Y8"/>